<comment type="caution">
    <text evidence="1">The sequence shown here is derived from an EMBL/GenBank/DDBJ whole genome shotgun (WGS) entry which is preliminary data.</text>
</comment>
<evidence type="ECO:0000313" key="1">
    <source>
        <dbReference type="EMBL" id="TYC54356.1"/>
    </source>
</evidence>
<gene>
    <name evidence="1" type="ORF">ETQ85_19205</name>
</gene>
<keyword evidence="2" id="KW-1185">Reference proteome</keyword>
<organism evidence="1 2">
    <name type="scientific">Zoogloea oleivorans</name>
    <dbReference type="NCBI Taxonomy" id="1552750"/>
    <lineage>
        <taxon>Bacteria</taxon>
        <taxon>Pseudomonadati</taxon>
        <taxon>Pseudomonadota</taxon>
        <taxon>Betaproteobacteria</taxon>
        <taxon>Rhodocyclales</taxon>
        <taxon>Zoogloeaceae</taxon>
        <taxon>Zoogloea</taxon>
    </lineage>
</organism>
<dbReference type="RefSeq" id="WP_148580704.1">
    <property type="nucleotide sequence ID" value="NZ_SDKK01000021.1"/>
</dbReference>
<dbReference type="Proteomes" id="UP000389128">
    <property type="component" value="Unassembled WGS sequence"/>
</dbReference>
<proteinExistence type="predicted"/>
<evidence type="ECO:0000313" key="2">
    <source>
        <dbReference type="Proteomes" id="UP000389128"/>
    </source>
</evidence>
<name>A0A6C2CLA9_9RHOO</name>
<sequence length="60" mass="6709">MMLTPSFMTNWADTFLPVWRIKAFGGADLSNPAKCLRQGKSGLIEPGTHTVDSLAYVRYF</sequence>
<dbReference type="EMBL" id="SDKK01000021">
    <property type="protein sequence ID" value="TYC54356.1"/>
    <property type="molecule type" value="Genomic_DNA"/>
</dbReference>
<protein>
    <submittedName>
        <fullName evidence="1">Uncharacterized protein</fullName>
    </submittedName>
</protein>
<dbReference type="AlphaFoldDB" id="A0A6C2CLA9"/>
<reference evidence="1 2" key="1">
    <citation type="submission" date="2019-01" db="EMBL/GenBank/DDBJ databases">
        <title>Zoogloea oleivorans genome sequencing and assembly.</title>
        <authorList>
            <person name="Tancsics A."/>
            <person name="Farkas M."/>
            <person name="Kriszt B."/>
            <person name="Maroti G."/>
            <person name="Horvath B."/>
        </authorList>
    </citation>
    <scope>NUCLEOTIDE SEQUENCE [LARGE SCALE GENOMIC DNA]</scope>
    <source>
        <strain evidence="1 2">Buc</strain>
    </source>
</reference>
<accession>A0A6C2CLA9</accession>